<dbReference type="PRINTS" id="PR00956">
    <property type="entry name" value="FLGMOTORFLIN"/>
</dbReference>
<evidence type="ECO:0000313" key="10">
    <source>
        <dbReference type="EMBL" id="PHJ39039.1"/>
    </source>
</evidence>
<keyword evidence="10" id="KW-0966">Cell projection</keyword>
<evidence type="ECO:0000256" key="1">
    <source>
        <dbReference type="ARBA" id="ARBA00004413"/>
    </source>
</evidence>
<dbReference type="GO" id="GO:0016787">
    <property type="term" value="F:hydrolase activity"/>
    <property type="evidence" value="ECO:0007669"/>
    <property type="project" value="InterPro"/>
</dbReference>
<dbReference type="Proteomes" id="UP000222564">
    <property type="component" value="Unassembled WGS sequence"/>
</dbReference>
<keyword evidence="5" id="KW-0283">Flagellar rotation</keyword>
<dbReference type="InterPro" id="IPR028976">
    <property type="entry name" value="CheC-like_sf"/>
</dbReference>
<evidence type="ECO:0000256" key="7">
    <source>
        <dbReference type="SAM" id="MobiDB-lite"/>
    </source>
</evidence>
<dbReference type="GO" id="GO:0003774">
    <property type="term" value="F:cytoskeletal motor activity"/>
    <property type="evidence" value="ECO:0007669"/>
    <property type="project" value="InterPro"/>
</dbReference>
<dbReference type="Gene3D" id="3.40.1550.10">
    <property type="entry name" value="CheC-like"/>
    <property type="match status" value="1"/>
</dbReference>
<dbReference type="NCBIfam" id="NF005995">
    <property type="entry name" value="PRK08119.1"/>
    <property type="match status" value="1"/>
</dbReference>
<dbReference type="InterPro" id="IPR012826">
    <property type="entry name" value="FliN"/>
</dbReference>
<evidence type="ECO:0000259" key="9">
    <source>
        <dbReference type="Pfam" id="PF04509"/>
    </source>
</evidence>
<dbReference type="Pfam" id="PF01052">
    <property type="entry name" value="FliMN_C"/>
    <property type="match status" value="1"/>
</dbReference>
<comment type="subcellular location">
    <subcellularLocation>
        <location evidence="1">Cell membrane</location>
        <topology evidence="1">Peripheral membrane protein</topology>
        <orientation evidence="1">Cytoplasmic side</orientation>
    </subcellularLocation>
</comment>
<name>A0A2C6MCR3_9FIRM</name>
<keyword evidence="4" id="KW-0145">Chemotaxis</keyword>
<evidence type="ECO:0000256" key="2">
    <source>
        <dbReference type="ARBA" id="ARBA00009226"/>
    </source>
</evidence>
<dbReference type="InterPro" id="IPR036429">
    <property type="entry name" value="SpoA-like_sf"/>
</dbReference>
<dbReference type="InterPro" id="IPR001172">
    <property type="entry name" value="FliN_T3SS_HrcQb"/>
</dbReference>
<evidence type="ECO:0000256" key="5">
    <source>
        <dbReference type="ARBA" id="ARBA00022779"/>
    </source>
</evidence>
<keyword evidence="6" id="KW-0472">Membrane</keyword>
<dbReference type="Pfam" id="PF04509">
    <property type="entry name" value="CheC"/>
    <property type="match status" value="2"/>
</dbReference>
<dbReference type="OrthoDB" id="9773459at2"/>
<gene>
    <name evidence="10" type="ORF">P378_06020</name>
</gene>
<dbReference type="SUPFAM" id="SSF101801">
    <property type="entry name" value="Surface presentation of antigens (SPOA)"/>
    <property type="match status" value="1"/>
</dbReference>
<dbReference type="PANTHER" id="PTHR43484:SF1">
    <property type="entry name" value="FLAGELLAR MOTOR SWITCH PROTEIN FLIN"/>
    <property type="match status" value="1"/>
</dbReference>
<protein>
    <submittedName>
        <fullName evidence="10">Flagellar motor switch protein FliN</fullName>
    </submittedName>
</protein>
<proteinExistence type="inferred from homology"/>
<dbReference type="InterPro" id="IPR051469">
    <property type="entry name" value="FliN/MopA/SpaO"/>
</dbReference>
<dbReference type="Gene3D" id="2.30.330.10">
    <property type="entry name" value="SpoA-like"/>
    <property type="match status" value="1"/>
</dbReference>
<dbReference type="RefSeq" id="WP_099082514.1">
    <property type="nucleotide sequence ID" value="NZ_AWQQ01000037.1"/>
</dbReference>
<dbReference type="CDD" id="cd17907">
    <property type="entry name" value="FliY_FliN-Y"/>
    <property type="match status" value="1"/>
</dbReference>
<evidence type="ECO:0000256" key="4">
    <source>
        <dbReference type="ARBA" id="ARBA00022500"/>
    </source>
</evidence>
<dbReference type="InterPro" id="IPR007597">
    <property type="entry name" value="CheC"/>
</dbReference>
<dbReference type="AlphaFoldDB" id="A0A2C6MCR3"/>
<evidence type="ECO:0000259" key="8">
    <source>
        <dbReference type="Pfam" id="PF01052"/>
    </source>
</evidence>
<feature type="region of interest" description="Disordered" evidence="7">
    <location>
        <begin position="19"/>
        <end position="38"/>
    </location>
</feature>
<dbReference type="SUPFAM" id="SSF103039">
    <property type="entry name" value="CheC-like"/>
    <property type="match status" value="1"/>
</dbReference>
<evidence type="ECO:0000313" key="11">
    <source>
        <dbReference type="Proteomes" id="UP000222564"/>
    </source>
</evidence>
<evidence type="ECO:0000256" key="3">
    <source>
        <dbReference type="ARBA" id="ARBA00022475"/>
    </source>
</evidence>
<dbReference type="GO" id="GO:0071973">
    <property type="term" value="P:bacterial-type flagellum-dependent cell motility"/>
    <property type="evidence" value="ECO:0007669"/>
    <property type="project" value="InterPro"/>
</dbReference>
<sequence length="409" mass="43889">MSKLLSQEEIDALMRAQITGSNPDLSPETEAAVESAGALPEEPAGIAAMPGDQLENLDITGLMTPEEMDALGEIGNISMGSASTTLSEILSQKVSITSPRVRILTKKELFDSFVVPYLVIKVDFSEGLSGYNLLVIRLNDAATMASLMMGGDGTPMSEEISDLEISAASEAMNMMIGTAATSLSQMFHRPINISPPETNLLRTKEDPLAHPPEKIEDIIVAVSFDMKIGDLVDTEIMQIMSVETAKEEANLLLRDIMGTPEPQPEAAKEELSGVPSSDKLGELVGMLPQESTPPPAPAPVAPPPVVQPEYKPLSLGSLEQRNLDLILDIPLRVSVVLGRTKRPIKDVLKIAPGSVVELDALADEPVEVLVNGTLVATGEVVVVNENFGIRITNIISPMERIKRLGNKRF</sequence>
<keyword evidence="10" id="KW-0282">Flagellum</keyword>
<dbReference type="GO" id="GO:0009425">
    <property type="term" value="C:bacterial-type flagellum basal body"/>
    <property type="evidence" value="ECO:0007669"/>
    <property type="project" value="InterPro"/>
</dbReference>
<dbReference type="PANTHER" id="PTHR43484">
    <property type="match status" value="1"/>
</dbReference>
<dbReference type="InterPro" id="IPR001543">
    <property type="entry name" value="FliN-like_C"/>
</dbReference>
<dbReference type="EMBL" id="AWQQ01000037">
    <property type="protein sequence ID" value="PHJ39039.1"/>
    <property type="molecule type" value="Genomic_DNA"/>
</dbReference>
<feature type="domain" description="Flagellar motor switch protein FliN-like C-terminal" evidence="8">
    <location>
        <begin position="325"/>
        <end position="395"/>
    </location>
</feature>
<accession>A0A2C6MCR3</accession>
<dbReference type="GO" id="GO:0006935">
    <property type="term" value="P:chemotaxis"/>
    <property type="evidence" value="ECO:0007669"/>
    <property type="project" value="UniProtKB-KW"/>
</dbReference>
<keyword evidence="3" id="KW-1003">Cell membrane</keyword>
<organism evidence="10 11">
    <name type="scientific">Desulforamulus profundi</name>
    <dbReference type="NCBI Taxonomy" id="1383067"/>
    <lineage>
        <taxon>Bacteria</taxon>
        <taxon>Bacillati</taxon>
        <taxon>Bacillota</taxon>
        <taxon>Clostridia</taxon>
        <taxon>Eubacteriales</taxon>
        <taxon>Peptococcaceae</taxon>
        <taxon>Desulforamulus</taxon>
    </lineage>
</organism>
<reference evidence="10 11" key="1">
    <citation type="submission" date="2013-09" db="EMBL/GenBank/DDBJ databases">
        <title>Biodegradation of hydrocarbons in the deep terrestrial subsurface : characterization of a microbial consortium composed of two Desulfotomaculum species originating from a deep geological formation.</title>
        <authorList>
            <person name="Aullo T."/>
            <person name="Berlendis S."/>
            <person name="Lascourreges J.-F."/>
            <person name="Dessort D."/>
            <person name="Saint-Laurent S."/>
            <person name="Schraauwers B."/>
            <person name="Mas J."/>
            <person name="Magot M."/>
            <person name="Ranchou-Peyruse A."/>
        </authorList>
    </citation>
    <scope>NUCLEOTIDE SEQUENCE [LARGE SCALE GENOMIC DNA]</scope>
    <source>
        <strain evidence="10 11">Bs107</strain>
    </source>
</reference>
<feature type="domain" description="CheC-like protein" evidence="9">
    <location>
        <begin position="66"/>
        <end position="101"/>
    </location>
</feature>
<keyword evidence="11" id="KW-1185">Reference proteome</keyword>
<keyword evidence="10" id="KW-0969">Cilium</keyword>
<comment type="caution">
    <text evidence="10">The sequence shown here is derived from an EMBL/GenBank/DDBJ whole genome shotgun (WGS) entry which is preliminary data.</text>
</comment>
<dbReference type="NCBIfam" id="TIGR02480">
    <property type="entry name" value="fliN"/>
    <property type="match status" value="1"/>
</dbReference>
<feature type="domain" description="CheC-like protein" evidence="9">
    <location>
        <begin position="164"/>
        <end position="199"/>
    </location>
</feature>
<evidence type="ECO:0000256" key="6">
    <source>
        <dbReference type="ARBA" id="ARBA00023136"/>
    </source>
</evidence>
<dbReference type="GO" id="GO:0005886">
    <property type="term" value="C:plasma membrane"/>
    <property type="evidence" value="ECO:0007669"/>
    <property type="project" value="UniProtKB-SubCell"/>
</dbReference>
<comment type="similarity">
    <text evidence="2">Belongs to the FliN/MopA/SpaO family.</text>
</comment>